<dbReference type="AlphaFoldDB" id="A0A8W8NVK1"/>
<keyword evidence="1" id="KW-0472">Membrane</keyword>
<sequence length="134" mass="15190">MKLFADIRDNLYLHCYNNTCDRFNGRCFLGCKDGFYGELCDREIVMKIQNVSISIGLIIGLSVSVLINLIFIVCGMLLCRRNKSINKTALDVSGNLLFCWKKSIYQDVVVKAEEGSTYQELNLSENAYQNVAVQ</sequence>
<keyword evidence="1" id="KW-0812">Transmembrane</keyword>
<reference evidence="2" key="1">
    <citation type="submission" date="2022-08" db="UniProtKB">
        <authorList>
            <consortium name="EnsemblMetazoa"/>
        </authorList>
    </citation>
    <scope>IDENTIFICATION</scope>
    <source>
        <strain evidence="2">05x7-T-G4-1.051#20</strain>
    </source>
</reference>
<evidence type="ECO:0000256" key="1">
    <source>
        <dbReference type="SAM" id="Phobius"/>
    </source>
</evidence>
<feature type="transmembrane region" description="Helical" evidence="1">
    <location>
        <begin position="53"/>
        <end position="78"/>
    </location>
</feature>
<evidence type="ECO:0000313" key="2">
    <source>
        <dbReference type="EnsemblMetazoa" id="G7548.1:cds"/>
    </source>
</evidence>
<proteinExistence type="predicted"/>
<dbReference type="InterPro" id="IPR002049">
    <property type="entry name" value="LE_dom"/>
</dbReference>
<name>A0A8W8NVK1_MAGGI</name>
<keyword evidence="3" id="KW-1185">Reference proteome</keyword>
<protein>
    <recommendedName>
        <fullName evidence="4">EGF-like domain-containing protein</fullName>
    </recommendedName>
</protein>
<dbReference type="CDD" id="cd00055">
    <property type="entry name" value="EGF_Lam"/>
    <property type="match status" value="1"/>
</dbReference>
<dbReference type="Proteomes" id="UP000005408">
    <property type="component" value="Unassembled WGS sequence"/>
</dbReference>
<accession>A0A8W8NVK1</accession>
<organism evidence="2 3">
    <name type="scientific">Magallana gigas</name>
    <name type="common">Pacific oyster</name>
    <name type="synonym">Crassostrea gigas</name>
    <dbReference type="NCBI Taxonomy" id="29159"/>
    <lineage>
        <taxon>Eukaryota</taxon>
        <taxon>Metazoa</taxon>
        <taxon>Spiralia</taxon>
        <taxon>Lophotrochozoa</taxon>
        <taxon>Mollusca</taxon>
        <taxon>Bivalvia</taxon>
        <taxon>Autobranchia</taxon>
        <taxon>Pteriomorphia</taxon>
        <taxon>Ostreida</taxon>
        <taxon>Ostreoidea</taxon>
        <taxon>Ostreidae</taxon>
        <taxon>Magallana</taxon>
    </lineage>
</organism>
<evidence type="ECO:0000313" key="3">
    <source>
        <dbReference type="Proteomes" id="UP000005408"/>
    </source>
</evidence>
<keyword evidence="1" id="KW-1133">Transmembrane helix</keyword>
<dbReference type="EnsemblMetazoa" id="G7548.1">
    <property type="protein sequence ID" value="G7548.1:cds"/>
    <property type="gene ID" value="G7548"/>
</dbReference>
<evidence type="ECO:0008006" key="4">
    <source>
        <dbReference type="Google" id="ProtNLM"/>
    </source>
</evidence>